<gene>
    <name evidence="2" type="ORF">SAMN06296028_11054</name>
</gene>
<evidence type="ECO:0000313" key="2">
    <source>
        <dbReference type="EMBL" id="SMF12059.1"/>
    </source>
</evidence>
<accession>A0A1X7DAV0</accession>
<dbReference type="RefSeq" id="WP_240505686.1">
    <property type="nucleotide sequence ID" value="NZ_FXAC01000010.1"/>
</dbReference>
<name>A0A1X7DAV0_9MICC</name>
<feature type="region of interest" description="Disordered" evidence="1">
    <location>
        <begin position="183"/>
        <end position="202"/>
    </location>
</feature>
<sequence length="202" mass="21406">MSHSRTPHGHGPSTEVALRRAGIGVVLARVASAVPDPPVCPWSRLESVLTGAIAGMLWNDFLMVEYDPPEGTPDVPAAWVRTGPRGVQCALQRVAGRSAAATHGPAEFTGPWCPAERLRSWGWDDPTAPGRPWTCGPCLPRAAARSVLAGMRSHRACGDPYEFHWGVGSLPAPEITASRLLALPSATTSSPTPRVPTWSPPS</sequence>
<dbReference type="AlphaFoldDB" id="A0A1X7DAV0"/>
<dbReference type="EMBL" id="FXAC01000010">
    <property type="protein sequence ID" value="SMF12059.1"/>
    <property type="molecule type" value="Genomic_DNA"/>
</dbReference>
<evidence type="ECO:0000313" key="3">
    <source>
        <dbReference type="Proteomes" id="UP000192929"/>
    </source>
</evidence>
<evidence type="ECO:0000256" key="1">
    <source>
        <dbReference type="SAM" id="MobiDB-lite"/>
    </source>
</evidence>
<protein>
    <submittedName>
        <fullName evidence="2">Uncharacterized protein</fullName>
    </submittedName>
</protein>
<dbReference type="Proteomes" id="UP000192929">
    <property type="component" value="Unassembled WGS sequence"/>
</dbReference>
<reference evidence="3" key="1">
    <citation type="submission" date="2017-04" db="EMBL/GenBank/DDBJ databases">
        <authorList>
            <person name="Varghese N."/>
            <person name="Submissions S."/>
        </authorList>
    </citation>
    <scope>NUCLEOTIDE SEQUENCE [LARGE SCALE GENOMIC DNA]</scope>
    <source>
        <strain evidence="3">NIO-1021</strain>
    </source>
</reference>
<organism evidence="2 3">
    <name type="scientific">Kocuria marina subsp. indica</name>
    <dbReference type="NCBI Taxonomy" id="1049583"/>
    <lineage>
        <taxon>Bacteria</taxon>
        <taxon>Bacillati</taxon>
        <taxon>Actinomycetota</taxon>
        <taxon>Actinomycetes</taxon>
        <taxon>Micrococcales</taxon>
        <taxon>Micrococcaceae</taxon>
        <taxon>Kocuria</taxon>
    </lineage>
</organism>
<keyword evidence="3" id="KW-1185">Reference proteome</keyword>
<proteinExistence type="predicted"/>